<dbReference type="GO" id="GO:0005576">
    <property type="term" value="C:extracellular region"/>
    <property type="evidence" value="ECO:0007669"/>
    <property type="project" value="GOC"/>
</dbReference>
<dbReference type="InterPro" id="IPR031733">
    <property type="entry name" value="Dynein_attach_N"/>
</dbReference>
<dbReference type="STRING" id="409849.ENSPMGP00000027364"/>
<reference evidence="2" key="1">
    <citation type="submission" date="2025-08" db="UniProtKB">
        <authorList>
            <consortium name="Ensembl"/>
        </authorList>
    </citation>
    <scope>IDENTIFICATION</scope>
</reference>
<feature type="domain" description="Dynein attachment factor N-terminal" evidence="1">
    <location>
        <begin position="8"/>
        <end position="75"/>
    </location>
</feature>
<protein>
    <recommendedName>
        <fullName evidence="1">Dynein attachment factor N-terminal domain-containing protein</fullName>
    </recommendedName>
</protein>
<dbReference type="GO" id="GO:0036159">
    <property type="term" value="P:inner dynein arm assembly"/>
    <property type="evidence" value="ECO:0007669"/>
    <property type="project" value="TreeGrafter"/>
</dbReference>
<accession>A0A3B4BG05</accession>
<evidence type="ECO:0000259" key="1">
    <source>
        <dbReference type="Pfam" id="PF15867"/>
    </source>
</evidence>
<dbReference type="AlphaFoldDB" id="A0A3B4BG05"/>
<dbReference type="InterPro" id="IPR042422">
    <property type="entry name" value="CC103"/>
</dbReference>
<dbReference type="GO" id="GO:0003351">
    <property type="term" value="P:epithelial cilium movement involved in extracellular fluid movement"/>
    <property type="evidence" value="ECO:0007669"/>
    <property type="project" value="TreeGrafter"/>
</dbReference>
<dbReference type="GO" id="GO:0007368">
    <property type="term" value="P:determination of left/right symmetry"/>
    <property type="evidence" value="ECO:0007669"/>
    <property type="project" value="TreeGrafter"/>
</dbReference>
<sequence length="108" mass="12372">MSASKGLIDFGALEKELRGSLQFEEKYYRENAAKLRAVNQKVGSYDEFRSLVLASHLKPLERHDMQRAPRKQPWNPVTIGNRTHHTVSTWYKCVTTSPWKQAGGRPST</sequence>
<dbReference type="Pfam" id="PF15867">
    <property type="entry name" value="Dynein_attach_N"/>
    <property type="match status" value="1"/>
</dbReference>
<organism evidence="2 3">
    <name type="scientific">Periophthalmus magnuspinnatus</name>
    <dbReference type="NCBI Taxonomy" id="409849"/>
    <lineage>
        <taxon>Eukaryota</taxon>
        <taxon>Metazoa</taxon>
        <taxon>Chordata</taxon>
        <taxon>Craniata</taxon>
        <taxon>Vertebrata</taxon>
        <taxon>Euteleostomi</taxon>
        <taxon>Actinopterygii</taxon>
        <taxon>Neopterygii</taxon>
        <taxon>Teleostei</taxon>
        <taxon>Neoteleostei</taxon>
        <taxon>Acanthomorphata</taxon>
        <taxon>Gobiaria</taxon>
        <taxon>Gobiiformes</taxon>
        <taxon>Gobioidei</taxon>
        <taxon>Gobiidae</taxon>
        <taxon>Oxudercinae</taxon>
        <taxon>Periophthalmus</taxon>
    </lineage>
</organism>
<name>A0A3B4BG05_9GOBI</name>
<proteinExistence type="predicted"/>
<dbReference type="PANTHER" id="PTHR28572">
    <property type="entry name" value="COILED-COIL DOMAIN-CONTAINING PROTEIN 103"/>
    <property type="match status" value="1"/>
</dbReference>
<keyword evidence="3" id="KW-1185">Reference proteome</keyword>
<evidence type="ECO:0000313" key="3">
    <source>
        <dbReference type="Proteomes" id="UP000261520"/>
    </source>
</evidence>
<dbReference type="PANTHER" id="PTHR28572:SF1">
    <property type="entry name" value="COILED-COIL DOMAIN-CONTAINING PROTEIN 103"/>
    <property type="match status" value="1"/>
</dbReference>
<dbReference type="Proteomes" id="UP000261520">
    <property type="component" value="Unplaced"/>
</dbReference>
<reference evidence="2" key="2">
    <citation type="submission" date="2025-09" db="UniProtKB">
        <authorList>
            <consortium name="Ensembl"/>
        </authorList>
    </citation>
    <scope>IDENTIFICATION</scope>
</reference>
<evidence type="ECO:0000313" key="2">
    <source>
        <dbReference type="Ensembl" id="ENSPMGP00000027364.1"/>
    </source>
</evidence>
<dbReference type="GO" id="GO:0036157">
    <property type="term" value="C:outer dynein arm"/>
    <property type="evidence" value="ECO:0007669"/>
    <property type="project" value="InterPro"/>
</dbReference>
<dbReference type="Ensembl" id="ENSPMGT00000029153.1">
    <property type="protein sequence ID" value="ENSPMGP00000027364.1"/>
    <property type="gene ID" value="ENSPMGG00000022083.1"/>
</dbReference>